<proteinExistence type="inferred from homology"/>
<gene>
    <name evidence="6" type="ORF">OXX778_LOCUS1988</name>
</gene>
<evidence type="ECO:0000256" key="3">
    <source>
        <dbReference type="ARBA" id="ARBA00022525"/>
    </source>
</evidence>
<evidence type="ECO:0000256" key="4">
    <source>
        <dbReference type="ARBA" id="ARBA00022729"/>
    </source>
</evidence>
<dbReference type="InterPro" id="IPR010345">
    <property type="entry name" value="IL-17_fam"/>
</dbReference>
<keyword evidence="4 5" id="KW-0732">Signal</keyword>
<dbReference type="OrthoDB" id="10384867at2759"/>
<protein>
    <recommendedName>
        <fullName evidence="8">Interleukin 17-like protein</fullName>
    </recommendedName>
</protein>
<comment type="similarity">
    <text evidence="2">Belongs to the IL-17 family.</text>
</comment>
<keyword evidence="7" id="KW-1185">Reference proteome</keyword>
<feature type="signal peptide" evidence="5">
    <location>
        <begin position="1"/>
        <end position="21"/>
    </location>
</feature>
<dbReference type="AlphaFoldDB" id="A0A813MEF9"/>
<dbReference type="SUPFAM" id="SSF57501">
    <property type="entry name" value="Cystine-knot cytokines"/>
    <property type="match status" value="1"/>
</dbReference>
<dbReference type="GO" id="GO:0005125">
    <property type="term" value="F:cytokine activity"/>
    <property type="evidence" value="ECO:0007669"/>
    <property type="project" value="InterPro"/>
</dbReference>
<dbReference type="InterPro" id="IPR029034">
    <property type="entry name" value="Cystine-knot_cytokine"/>
</dbReference>
<sequence length="193" mass="22836">MYLKFFLVFFILTCFLSLNNSMSICIDPDEHYLAKKLYEFIESTIRYEQVELQSKQFKQPIINTRVNYEPVINEEVLNNSECDLTNRTMSTYEDRSICPKRFKTIRRKDRYPFFVNQILCTCDSCFIQPGIPLVTNIYKCMPVWAEKHVLVRKECQVDGYHYWQPEFETINVGCICGTSLTLVSFRSTDKYAS</sequence>
<dbReference type="EMBL" id="CAJNOC010000143">
    <property type="protein sequence ID" value="CAF0718853.1"/>
    <property type="molecule type" value="Genomic_DNA"/>
</dbReference>
<evidence type="ECO:0008006" key="8">
    <source>
        <dbReference type="Google" id="ProtNLM"/>
    </source>
</evidence>
<feature type="chain" id="PRO_5032394266" description="Interleukin 17-like protein" evidence="5">
    <location>
        <begin position="22"/>
        <end position="193"/>
    </location>
</feature>
<name>A0A813MEF9_9BILA</name>
<accession>A0A813MEF9</accession>
<organism evidence="6 7">
    <name type="scientific">Brachionus calyciflorus</name>
    <dbReference type="NCBI Taxonomy" id="104777"/>
    <lineage>
        <taxon>Eukaryota</taxon>
        <taxon>Metazoa</taxon>
        <taxon>Spiralia</taxon>
        <taxon>Gnathifera</taxon>
        <taxon>Rotifera</taxon>
        <taxon>Eurotatoria</taxon>
        <taxon>Monogononta</taxon>
        <taxon>Pseudotrocha</taxon>
        <taxon>Ploima</taxon>
        <taxon>Brachionidae</taxon>
        <taxon>Brachionus</taxon>
    </lineage>
</organism>
<evidence type="ECO:0000256" key="1">
    <source>
        <dbReference type="ARBA" id="ARBA00004613"/>
    </source>
</evidence>
<evidence type="ECO:0000256" key="5">
    <source>
        <dbReference type="SAM" id="SignalP"/>
    </source>
</evidence>
<dbReference type="Gene3D" id="2.10.90.10">
    <property type="entry name" value="Cystine-knot cytokines"/>
    <property type="match status" value="1"/>
</dbReference>
<dbReference type="GO" id="GO:0005576">
    <property type="term" value="C:extracellular region"/>
    <property type="evidence" value="ECO:0007669"/>
    <property type="project" value="UniProtKB-SubCell"/>
</dbReference>
<dbReference type="Proteomes" id="UP000663879">
    <property type="component" value="Unassembled WGS sequence"/>
</dbReference>
<evidence type="ECO:0000256" key="2">
    <source>
        <dbReference type="ARBA" id="ARBA00007236"/>
    </source>
</evidence>
<comment type="caution">
    <text evidence="6">The sequence shown here is derived from an EMBL/GenBank/DDBJ whole genome shotgun (WGS) entry which is preliminary data.</text>
</comment>
<keyword evidence="3" id="KW-0964">Secreted</keyword>
<reference evidence="6" key="1">
    <citation type="submission" date="2021-02" db="EMBL/GenBank/DDBJ databases">
        <authorList>
            <person name="Nowell W R."/>
        </authorList>
    </citation>
    <scope>NUCLEOTIDE SEQUENCE</scope>
    <source>
        <strain evidence="6">Ploen Becks lab</strain>
    </source>
</reference>
<comment type="subcellular location">
    <subcellularLocation>
        <location evidence="1">Secreted</location>
    </subcellularLocation>
</comment>
<evidence type="ECO:0000313" key="7">
    <source>
        <dbReference type="Proteomes" id="UP000663879"/>
    </source>
</evidence>
<evidence type="ECO:0000313" key="6">
    <source>
        <dbReference type="EMBL" id="CAF0718853.1"/>
    </source>
</evidence>
<dbReference type="Pfam" id="PF06083">
    <property type="entry name" value="IL17"/>
    <property type="match status" value="1"/>
</dbReference>